<evidence type="ECO:0008006" key="4">
    <source>
        <dbReference type="Google" id="ProtNLM"/>
    </source>
</evidence>
<comment type="caution">
    <text evidence="2">The sequence shown here is derived from an EMBL/GenBank/DDBJ whole genome shotgun (WGS) entry which is preliminary data.</text>
</comment>
<dbReference type="EMBL" id="JBEZVE010000009">
    <property type="protein sequence ID" value="MEU3782590.1"/>
    <property type="molecule type" value="Genomic_DNA"/>
</dbReference>
<feature type="signal peptide" evidence="1">
    <location>
        <begin position="1"/>
        <end position="30"/>
    </location>
</feature>
<sequence>MPISKIRTAAAAAGCAIALIGIATAAPASAAPAAPDSARAGAVAAAGRSDFCDSYVCGSGTFTLSASRKNLTGAMSVRFPCGIGVTSARIRLVTHAVTTGYQYGAWHTTTTCGTYKTFGGLSWTQNESIYEWYIQETRSGGGIANGNRVQI</sequence>
<proteinExistence type="predicted"/>
<keyword evidence="3" id="KW-1185">Reference proteome</keyword>
<evidence type="ECO:0000313" key="3">
    <source>
        <dbReference type="Proteomes" id="UP001550739"/>
    </source>
</evidence>
<keyword evidence="1" id="KW-0732">Signal</keyword>
<organism evidence="2 3">
    <name type="scientific">Streptomyces sp. 900129855</name>
    <dbReference type="NCBI Taxonomy" id="3155129"/>
    <lineage>
        <taxon>Bacteria</taxon>
        <taxon>Bacillati</taxon>
        <taxon>Actinomycetota</taxon>
        <taxon>Actinomycetes</taxon>
        <taxon>Kitasatosporales</taxon>
        <taxon>Streptomycetaceae</taxon>
        <taxon>Streptomyces</taxon>
    </lineage>
</organism>
<dbReference type="RefSeq" id="WP_328482073.1">
    <property type="nucleotide sequence ID" value="NZ_JBEZVE010000009.1"/>
</dbReference>
<gene>
    <name evidence="2" type="ORF">AB0E89_18780</name>
</gene>
<feature type="chain" id="PRO_5046516746" description="Peptidase inhibitor family I36" evidence="1">
    <location>
        <begin position="31"/>
        <end position="151"/>
    </location>
</feature>
<protein>
    <recommendedName>
        <fullName evidence="4">Peptidase inhibitor family I36</fullName>
    </recommendedName>
</protein>
<dbReference type="Proteomes" id="UP001550739">
    <property type="component" value="Unassembled WGS sequence"/>
</dbReference>
<accession>A0ABV2ZJ63</accession>
<evidence type="ECO:0000256" key="1">
    <source>
        <dbReference type="SAM" id="SignalP"/>
    </source>
</evidence>
<reference evidence="2 3" key="1">
    <citation type="submission" date="2024-06" db="EMBL/GenBank/DDBJ databases">
        <title>The Natural Products Discovery Center: Release of the First 8490 Sequenced Strains for Exploring Actinobacteria Biosynthetic Diversity.</title>
        <authorList>
            <person name="Kalkreuter E."/>
            <person name="Kautsar S.A."/>
            <person name="Yang D."/>
            <person name="Bader C.D."/>
            <person name="Teijaro C.N."/>
            <person name="Fluegel L."/>
            <person name="Davis C.M."/>
            <person name="Simpson J.R."/>
            <person name="Lauterbach L."/>
            <person name="Steele A.D."/>
            <person name="Gui C."/>
            <person name="Meng S."/>
            <person name="Li G."/>
            <person name="Viehrig K."/>
            <person name="Ye F."/>
            <person name="Su P."/>
            <person name="Kiefer A.F."/>
            <person name="Nichols A."/>
            <person name="Cepeda A.J."/>
            <person name="Yan W."/>
            <person name="Fan B."/>
            <person name="Jiang Y."/>
            <person name="Adhikari A."/>
            <person name="Zheng C.-J."/>
            <person name="Schuster L."/>
            <person name="Cowan T.M."/>
            <person name="Smanski M.J."/>
            <person name="Chevrette M.G."/>
            <person name="De Carvalho L.P.S."/>
            <person name="Shen B."/>
        </authorList>
    </citation>
    <scope>NUCLEOTIDE SEQUENCE [LARGE SCALE GENOMIC DNA]</scope>
    <source>
        <strain evidence="2 3">NPDC033843</strain>
    </source>
</reference>
<evidence type="ECO:0000313" key="2">
    <source>
        <dbReference type="EMBL" id="MEU3782590.1"/>
    </source>
</evidence>
<name>A0ABV2ZJ63_9ACTN</name>